<proteinExistence type="predicted"/>
<dbReference type="EMBL" id="MN739882">
    <property type="protein sequence ID" value="QHT75817.1"/>
    <property type="molecule type" value="Genomic_DNA"/>
</dbReference>
<organism evidence="1">
    <name type="scientific">viral metagenome</name>
    <dbReference type="NCBI Taxonomy" id="1070528"/>
    <lineage>
        <taxon>unclassified sequences</taxon>
        <taxon>metagenomes</taxon>
        <taxon>organismal metagenomes</taxon>
    </lineage>
</organism>
<dbReference type="AlphaFoldDB" id="A0A6C0H5X7"/>
<name>A0A6C0H5X7_9ZZZZ</name>
<accession>A0A6C0H5X7</accession>
<sequence>MASTRNKNTAGNYGLQQRDYTLSRNHIMYKYGSGGYAVDPKIPGIGFGPAMIPSNELSYNAVDIESFLFGTNLTNLVNPQKPLNVALKNLPTANVFYYPKVYTSIPLPYDKDKHRPFPCP</sequence>
<reference evidence="1" key="1">
    <citation type="journal article" date="2020" name="Nature">
        <title>Giant virus diversity and host interactions through global metagenomics.</title>
        <authorList>
            <person name="Schulz F."/>
            <person name="Roux S."/>
            <person name="Paez-Espino D."/>
            <person name="Jungbluth S."/>
            <person name="Walsh D.A."/>
            <person name="Denef V.J."/>
            <person name="McMahon K.D."/>
            <person name="Konstantinidis K.T."/>
            <person name="Eloe-Fadrosh E.A."/>
            <person name="Kyrpides N.C."/>
            <person name="Woyke T."/>
        </authorList>
    </citation>
    <scope>NUCLEOTIDE SEQUENCE</scope>
    <source>
        <strain evidence="1">GVMAG-M-3300023179-71</strain>
    </source>
</reference>
<protein>
    <submittedName>
        <fullName evidence="1">Uncharacterized protein</fullName>
    </submittedName>
</protein>
<evidence type="ECO:0000313" key="1">
    <source>
        <dbReference type="EMBL" id="QHT75817.1"/>
    </source>
</evidence>